<protein>
    <recommendedName>
        <fullName evidence="1">Winged helix-turn helix domain-containing protein</fullName>
    </recommendedName>
</protein>
<proteinExistence type="predicted"/>
<comment type="caution">
    <text evidence="2">The sequence shown here is derived from an EMBL/GenBank/DDBJ whole genome shotgun (WGS) entry which is preliminary data.</text>
</comment>
<dbReference type="InterPro" id="IPR025959">
    <property type="entry name" value="Winged_HTH_dom"/>
</dbReference>
<feature type="domain" description="Winged helix-turn helix" evidence="1">
    <location>
        <begin position="35"/>
        <end position="92"/>
    </location>
</feature>
<dbReference type="RefSeq" id="WP_281905550.1">
    <property type="nucleotide sequence ID" value="NZ_BSDI01000083.1"/>
</dbReference>
<reference evidence="2" key="1">
    <citation type="submission" date="2022-12" db="EMBL/GenBank/DDBJ databases">
        <title>New Phytohabitans aurantiacus sp. RD004123 nov., an actinomycete isolated from soil.</title>
        <authorList>
            <person name="Triningsih D.W."/>
            <person name="Harunari E."/>
            <person name="Igarashi Y."/>
        </authorList>
    </citation>
    <scope>NUCLEOTIDE SEQUENCE</scope>
    <source>
        <strain evidence="2">RD004123</strain>
    </source>
</reference>
<dbReference type="Pfam" id="PF13592">
    <property type="entry name" value="HTH_33"/>
    <property type="match status" value="1"/>
</dbReference>
<keyword evidence="3" id="KW-1185">Reference proteome</keyword>
<evidence type="ECO:0000313" key="3">
    <source>
        <dbReference type="Proteomes" id="UP001144280"/>
    </source>
</evidence>
<evidence type="ECO:0000313" key="2">
    <source>
        <dbReference type="EMBL" id="GLI03369.1"/>
    </source>
</evidence>
<gene>
    <name evidence="2" type="ORF">Pa4123_86470</name>
</gene>
<sequence>MASAGPGGADCKLGVDQQQRLAGMLDTGPVGHGWDDARWTLARVAELIERWFEVCYTLRGVSYLLHRMGYSLQVPARRAVERDEQAIQTWHHQRWPAVKG</sequence>
<dbReference type="Proteomes" id="UP001144280">
    <property type="component" value="Unassembled WGS sequence"/>
</dbReference>
<organism evidence="2 3">
    <name type="scientific">Phytohabitans aurantiacus</name>
    <dbReference type="NCBI Taxonomy" id="3016789"/>
    <lineage>
        <taxon>Bacteria</taxon>
        <taxon>Bacillati</taxon>
        <taxon>Actinomycetota</taxon>
        <taxon>Actinomycetes</taxon>
        <taxon>Micromonosporales</taxon>
        <taxon>Micromonosporaceae</taxon>
    </lineage>
</organism>
<name>A0ABQ5R9D7_9ACTN</name>
<dbReference type="EMBL" id="BSDI01000083">
    <property type="protein sequence ID" value="GLI03369.1"/>
    <property type="molecule type" value="Genomic_DNA"/>
</dbReference>
<evidence type="ECO:0000259" key="1">
    <source>
        <dbReference type="Pfam" id="PF13592"/>
    </source>
</evidence>
<accession>A0ABQ5R9D7</accession>